<dbReference type="AlphaFoldDB" id="A0A139I8A5"/>
<feature type="region of interest" description="Disordered" evidence="1">
    <location>
        <begin position="127"/>
        <end position="148"/>
    </location>
</feature>
<evidence type="ECO:0000313" key="2">
    <source>
        <dbReference type="EMBL" id="KXT10948.1"/>
    </source>
</evidence>
<dbReference type="Proteomes" id="UP000073492">
    <property type="component" value="Unassembled WGS sequence"/>
</dbReference>
<protein>
    <submittedName>
        <fullName evidence="2">Uncharacterized protein</fullName>
    </submittedName>
</protein>
<accession>A0A139I8A5</accession>
<proteinExistence type="predicted"/>
<dbReference type="EMBL" id="LFZO01000231">
    <property type="protein sequence ID" value="KXT10948.1"/>
    <property type="molecule type" value="Genomic_DNA"/>
</dbReference>
<comment type="caution">
    <text evidence="2">The sequence shown here is derived from an EMBL/GenBank/DDBJ whole genome shotgun (WGS) entry which is preliminary data.</text>
</comment>
<evidence type="ECO:0000313" key="3">
    <source>
        <dbReference type="Proteomes" id="UP000073492"/>
    </source>
</evidence>
<reference evidence="2 3" key="1">
    <citation type="submission" date="2015-07" db="EMBL/GenBank/DDBJ databases">
        <title>Comparative genomics of the Sigatoka disease complex on banana suggests a link between parallel evolutionary changes in Pseudocercospora fijiensis and Pseudocercospora eumusae and increased virulence on the banana host.</title>
        <authorList>
            <person name="Chang T.-C."/>
            <person name="Salvucci A."/>
            <person name="Crous P.W."/>
            <person name="Stergiopoulos I."/>
        </authorList>
    </citation>
    <scope>NUCLEOTIDE SEQUENCE [LARGE SCALE GENOMIC DNA]</scope>
    <source>
        <strain evidence="2 3">CBS 116634</strain>
    </source>
</reference>
<sequence length="185" mass="21138">MAPADFAGNKPTIGAAIREFGAEWEQLTKRIVNGGVEQFSGRDFPPIYQVQAYCILSTMDRDDEEVGVDLGTTVYYLRKADDALDVAKQTYIHEPLDAMTMLMLQAHLKNEWQKFRGMWRITMGEKYRDGAENGPSDDNIKKRRQEEEDRIELAKNIKQGGEMRRTARIAEESVDLSGLQDLFEN</sequence>
<organism evidence="2 3">
    <name type="scientific">Pseudocercospora musae</name>
    <dbReference type="NCBI Taxonomy" id="113226"/>
    <lineage>
        <taxon>Eukaryota</taxon>
        <taxon>Fungi</taxon>
        <taxon>Dikarya</taxon>
        <taxon>Ascomycota</taxon>
        <taxon>Pezizomycotina</taxon>
        <taxon>Dothideomycetes</taxon>
        <taxon>Dothideomycetidae</taxon>
        <taxon>Mycosphaerellales</taxon>
        <taxon>Mycosphaerellaceae</taxon>
        <taxon>Pseudocercospora</taxon>
    </lineage>
</organism>
<name>A0A139I8A5_9PEZI</name>
<gene>
    <name evidence="2" type="ORF">AC579_7177</name>
</gene>
<keyword evidence="3" id="KW-1185">Reference proteome</keyword>
<feature type="compositionally biased region" description="Basic and acidic residues" evidence="1">
    <location>
        <begin position="138"/>
        <end position="148"/>
    </location>
</feature>
<evidence type="ECO:0000256" key="1">
    <source>
        <dbReference type="SAM" id="MobiDB-lite"/>
    </source>
</evidence>